<evidence type="ECO:0000256" key="9">
    <source>
        <dbReference type="SAM" id="Phobius"/>
    </source>
</evidence>
<dbReference type="GO" id="GO:0007218">
    <property type="term" value="P:neuropeptide signaling pathway"/>
    <property type="evidence" value="ECO:0007669"/>
    <property type="project" value="TreeGrafter"/>
</dbReference>
<evidence type="ECO:0000256" key="5">
    <source>
        <dbReference type="ARBA" id="ARBA00023040"/>
    </source>
</evidence>
<evidence type="ECO:0000313" key="11">
    <source>
        <dbReference type="EMBL" id="CAJ0565247.1"/>
    </source>
</evidence>
<gene>
    <name evidence="11" type="ORF">MSPICULIGERA_LOCUS3899</name>
</gene>
<keyword evidence="3 9" id="KW-0812">Transmembrane</keyword>
<dbReference type="GO" id="GO:0005886">
    <property type="term" value="C:plasma membrane"/>
    <property type="evidence" value="ECO:0007669"/>
    <property type="project" value="UniProtKB-SubCell"/>
</dbReference>
<comment type="caution">
    <text evidence="11">The sequence shown here is derived from an EMBL/GenBank/DDBJ whole genome shotgun (WGS) entry which is preliminary data.</text>
</comment>
<organism evidence="11 12">
    <name type="scientific">Mesorhabditis spiculigera</name>
    <dbReference type="NCBI Taxonomy" id="96644"/>
    <lineage>
        <taxon>Eukaryota</taxon>
        <taxon>Metazoa</taxon>
        <taxon>Ecdysozoa</taxon>
        <taxon>Nematoda</taxon>
        <taxon>Chromadorea</taxon>
        <taxon>Rhabditida</taxon>
        <taxon>Rhabditina</taxon>
        <taxon>Rhabditomorpha</taxon>
        <taxon>Rhabditoidea</taxon>
        <taxon>Rhabditidae</taxon>
        <taxon>Mesorhabditinae</taxon>
        <taxon>Mesorhabditis</taxon>
    </lineage>
</organism>
<dbReference type="PROSITE" id="PS50262">
    <property type="entry name" value="G_PROTEIN_RECEP_F1_2"/>
    <property type="match status" value="1"/>
</dbReference>
<dbReference type="PANTHER" id="PTHR24230">
    <property type="entry name" value="G-PROTEIN COUPLED RECEPTOR"/>
    <property type="match status" value="1"/>
</dbReference>
<name>A0AA36CB30_9BILA</name>
<dbReference type="Gene3D" id="1.20.1070.10">
    <property type="entry name" value="Rhodopsin 7-helix transmembrane proteins"/>
    <property type="match status" value="1"/>
</dbReference>
<dbReference type="InterPro" id="IPR017452">
    <property type="entry name" value="GPCR_Rhodpsn_7TM"/>
</dbReference>
<keyword evidence="8" id="KW-0807">Transducer</keyword>
<dbReference type="PANTHER" id="PTHR24230:SF120">
    <property type="entry name" value="G-PROTEIN COUPLED RECEPTOR DAF-38"/>
    <property type="match status" value="1"/>
</dbReference>
<feature type="transmembrane region" description="Helical" evidence="9">
    <location>
        <begin position="6"/>
        <end position="22"/>
    </location>
</feature>
<feature type="transmembrane region" description="Helical" evidence="9">
    <location>
        <begin position="183"/>
        <end position="209"/>
    </location>
</feature>
<feature type="non-terminal residue" evidence="11">
    <location>
        <position position="1"/>
    </location>
</feature>
<feature type="transmembrane region" description="Helical" evidence="9">
    <location>
        <begin position="359"/>
        <end position="379"/>
    </location>
</feature>
<dbReference type="AlphaFoldDB" id="A0AA36CB30"/>
<reference evidence="11" key="1">
    <citation type="submission" date="2023-06" db="EMBL/GenBank/DDBJ databases">
        <authorList>
            <person name="Delattre M."/>
        </authorList>
    </citation>
    <scope>NUCLEOTIDE SEQUENCE</scope>
    <source>
        <strain evidence="11">AF72</strain>
    </source>
</reference>
<feature type="transmembrane region" description="Helical" evidence="9">
    <location>
        <begin position="74"/>
        <end position="96"/>
    </location>
</feature>
<keyword evidence="5" id="KW-0297">G-protein coupled receptor</keyword>
<evidence type="ECO:0000313" key="12">
    <source>
        <dbReference type="Proteomes" id="UP001177023"/>
    </source>
</evidence>
<keyword evidence="12" id="KW-1185">Reference proteome</keyword>
<proteinExistence type="predicted"/>
<evidence type="ECO:0000259" key="10">
    <source>
        <dbReference type="PROSITE" id="PS50262"/>
    </source>
</evidence>
<keyword evidence="6 9" id="KW-0472">Membrane</keyword>
<evidence type="ECO:0000256" key="1">
    <source>
        <dbReference type="ARBA" id="ARBA00004651"/>
    </source>
</evidence>
<dbReference type="EMBL" id="CATQJA010001013">
    <property type="protein sequence ID" value="CAJ0565247.1"/>
    <property type="molecule type" value="Genomic_DNA"/>
</dbReference>
<dbReference type="SUPFAM" id="SSF81321">
    <property type="entry name" value="Family A G protein-coupled receptor-like"/>
    <property type="match status" value="1"/>
</dbReference>
<keyword evidence="7" id="KW-0675">Receptor</keyword>
<comment type="subcellular location">
    <subcellularLocation>
        <location evidence="1">Cell membrane</location>
        <topology evidence="1">Multi-pass membrane protein</topology>
    </subcellularLocation>
</comment>
<dbReference type="InterPro" id="IPR000276">
    <property type="entry name" value="GPCR_Rhodpsn"/>
</dbReference>
<evidence type="ECO:0000256" key="2">
    <source>
        <dbReference type="ARBA" id="ARBA00022475"/>
    </source>
</evidence>
<evidence type="ECO:0000256" key="6">
    <source>
        <dbReference type="ARBA" id="ARBA00023136"/>
    </source>
</evidence>
<dbReference type="Pfam" id="PF00001">
    <property type="entry name" value="7tm_1"/>
    <property type="match status" value="1"/>
</dbReference>
<protein>
    <recommendedName>
        <fullName evidence="10">G-protein coupled receptors family 1 profile domain-containing protein</fullName>
    </recommendedName>
</protein>
<feature type="domain" description="G-protein coupled receptors family 1 profile" evidence="10">
    <location>
        <begin position="11"/>
        <end position="376"/>
    </location>
</feature>
<dbReference type="PRINTS" id="PR00237">
    <property type="entry name" value="GPCRRHODOPSN"/>
</dbReference>
<feature type="transmembrane region" description="Helical" evidence="9">
    <location>
        <begin position="117"/>
        <end position="135"/>
    </location>
</feature>
<dbReference type="GO" id="GO:0008528">
    <property type="term" value="F:G protein-coupled peptide receptor activity"/>
    <property type="evidence" value="ECO:0007669"/>
    <property type="project" value="TreeGrafter"/>
</dbReference>
<feature type="transmembrane region" description="Helical" evidence="9">
    <location>
        <begin position="43"/>
        <end position="62"/>
    </location>
</feature>
<accession>A0AA36CB30</accession>
<evidence type="ECO:0000256" key="4">
    <source>
        <dbReference type="ARBA" id="ARBA00022989"/>
    </source>
</evidence>
<evidence type="ECO:0000256" key="8">
    <source>
        <dbReference type="ARBA" id="ARBA00023224"/>
    </source>
</evidence>
<keyword evidence="4 9" id="KW-1133">Transmembrane helix</keyword>
<dbReference type="Proteomes" id="UP001177023">
    <property type="component" value="Unassembled WGS sequence"/>
</dbReference>
<keyword evidence="2" id="KW-1003">Cell membrane</keyword>
<sequence>MTSLILMFIVGAPLNLAAYTQLSERPIHTRLDILKRHLNMTDLLVIFVYVPSRACWLMTYDWRGGDLLCKVVKFLHTFAFQSSSNVIVCIAIDRLLSVLSHAHNSPSKAHRRTRCMLSVAWTIAFISSLPQLAIWRNYLAFKKENWNQCLQTWEITRIEMSMRGVVDDAVKNRLYSLETLYSVIHMGMVFWIPVLIVLLCYVVVLWWVWVNSRPSLSGASLRVIRGPSLPTAFDSNDTTLLTRASEWKPLKTFKKNGNTSNLEEKKMPKIVVSDESCGLQPTTDPQRTSITSTEAYSKAGVHMGNSQSYNARITRSRAIRVSFQLVAAYIVFWLPYNLLGVLRIADPSILPRAEISRLYFLHELIVFNSVINPYLYGLFGNLRKPVSRNYD</sequence>
<feature type="transmembrane region" description="Helical" evidence="9">
    <location>
        <begin position="321"/>
        <end position="339"/>
    </location>
</feature>
<evidence type="ECO:0000256" key="7">
    <source>
        <dbReference type="ARBA" id="ARBA00023170"/>
    </source>
</evidence>
<evidence type="ECO:0000256" key="3">
    <source>
        <dbReference type="ARBA" id="ARBA00022692"/>
    </source>
</evidence>